<organism evidence="2 3">
    <name type="scientific">Pleurodeles waltl</name>
    <name type="common">Iberian ribbed newt</name>
    <dbReference type="NCBI Taxonomy" id="8319"/>
    <lineage>
        <taxon>Eukaryota</taxon>
        <taxon>Metazoa</taxon>
        <taxon>Chordata</taxon>
        <taxon>Craniata</taxon>
        <taxon>Vertebrata</taxon>
        <taxon>Euteleostomi</taxon>
        <taxon>Amphibia</taxon>
        <taxon>Batrachia</taxon>
        <taxon>Caudata</taxon>
        <taxon>Salamandroidea</taxon>
        <taxon>Salamandridae</taxon>
        <taxon>Pleurodelinae</taxon>
        <taxon>Pleurodeles</taxon>
    </lineage>
</organism>
<feature type="compositionally biased region" description="Basic residues" evidence="1">
    <location>
        <begin position="1"/>
        <end position="11"/>
    </location>
</feature>
<evidence type="ECO:0000313" key="3">
    <source>
        <dbReference type="Proteomes" id="UP001066276"/>
    </source>
</evidence>
<gene>
    <name evidence="2" type="ORF">NDU88_006163</name>
</gene>
<protein>
    <submittedName>
        <fullName evidence="2">Uncharacterized protein</fullName>
    </submittedName>
</protein>
<dbReference type="EMBL" id="JANPWB010000013">
    <property type="protein sequence ID" value="KAJ1108793.1"/>
    <property type="molecule type" value="Genomic_DNA"/>
</dbReference>
<feature type="region of interest" description="Disordered" evidence="1">
    <location>
        <begin position="59"/>
        <end position="97"/>
    </location>
</feature>
<dbReference type="AlphaFoldDB" id="A0AAV7N6G1"/>
<feature type="compositionally biased region" description="Low complexity" evidence="1">
    <location>
        <begin position="15"/>
        <end position="25"/>
    </location>
</feature>
<evidence type="ECO:0000256" key="1">
    <source>
        <dbReference type="SAM" id="MobiDB-lite"/>
    </source>
</evidence>
<feature type="compositionally biased region" description="Basic and acidic residues" evidence="1">
    <location>
        <begin position="59"/>
        <end position="76"/>
    </location>
</feature>
<comment type="caution">
    <text evidence="2">The sequence shown here is derived from an EMBL/GenBank/DDBJ whole genome shotgun (WGS) entry which is preliminary data.</text>
</comment>
<keyword evidence="3" id="KW-1185">Reference proteome</keyword>
<accession>A0AAV7N6G1</accession>
<reference evidence="2" key="1">
    <citation type="journal article" date="2022" name="bioRxiv">
        <title>Sequencing and chromosome-scale assembly of the giantPleurodeles waltlgenome.</title>
        <authorList>
            <person name="Brown T."/>
            <person name="Elewa A."/>
            <person name="Iarovenko S."/>
            <person name="Subramanian E."/>
            <person name="Araus A.J."/>
            <person name="Petzold A."/>
            <person name="Susuki M."/>
            <person name="Suzuki K.-i.T."/>
            <person name="Hayashi T."/>
            <person name="Toyoda A."/>
            <person name="Oliveira C."/>
            <person name="Osipova E."/>
            <person name="Leigh N.D."/>
            <person name="Simon A."/>
            <person name="Yun M.H."/>
        </authorList>
    </citation>
    <scope>NUCLEOTIDE SEQUENCE</scope>
    <source>
        <strain evidence="2">20211129_DDA</strain>
        <tissue evidence="2">Liver</tissue>
    </source>
</reference>
<sequence length="169" mass="18074">MALAGRRGRQRRAADASSRLCGGVGDAPPDAAAWEEQRLGPVIKRVNEREYAGCARCKGNGERGVRKGSDGEERMSDVSLEEGELRNSGTAPEADPWQGTLVGEITSPVTCCLLSGTWVRAEVGPPLREREGEAPPCSGRYDGMGGVLFQAYDRTILTTGAGCRHKIRS</sequence>
<name>A0AAV7N6G1_PLEWA</name>
<proteinExistence type="predicted"/>
<dbReference type="Proteomes" id="UP001066276">
    <property type="component" value="Chromosome 9"/>
</dbReference>
<evidence type="ECO:0000313" key="2">
    <source>
        <dbReference type="EMBL" id="KAJ1108793.1"/>
    </source>
</evidence>
<feature type="region of interest" description="Disordered" evidence="1">
    <location>
        <begin position="1"/>
        <end position="25"/>
    </location>
</feature>